<dbReference type="PANTHER" id="PTHR23024">
    <property type="entry name" value="ARYLACETAMIDE DEACETYLASE"/>
    <property type="match status" value="1"/>
</dbReference>
<name>A0ABQ8IG66_9ROSI</name>
<keyword evidence="6" id="KW-1185">Reference proteome</keyword>
<evidence type="ECO:0000256" key="1">
    <source>
        <dbReference type="ARBA" id="ARBA00010515"/>
    </source>
</evidence>
<protein>
    <recommendedName>
        <fullName evidence="3">Alpha/beta hydrolase fold-3 domain-containing protein</fullName>
    </recommendedName>
</protein>
<dbReference type="EMBL" id="JAFEMO010000002">
    <property type="protein sequence ID" value="KAH7575217.1"/>
    <property type="molecule type" value="Genomic_DNA"/>
</dbReference>
<evidence type="ECO:0000256" key="2">
    <source>
        <dbReference type="SAM" id="SignalP"/>
    </source>
</evidence>
<dbReference type="InterPro" id="IPR013094">
    <property type="entry name" value="AB_hydrolase_3"/>
</dbReference>
<evidence type="ECO:0000313" key="6">
    <source>
        <dbReference type="Proteomes" id="UP000827721"/>
    </source>
</evidence>
<sequence>MHRILSSIIILSSFLITFSGNIRHVISTNSSEQPVIDVSPFIRIYKDGRVERLLDTLVVPPSFDPKTNVESKDTLYSPEHHLYVRLYLPKATHQNQKLPLLVYFHGGAFLIGNASNPAIHGFLNLLVSEAKIIAVSVDYRLAPEHPVPAAYNDSWTALKWVASHVNRKGPEDWLNRHADFQRVFLCGDSAGANIAHQMALKHGHHQEKLEGVNTFRGMILCHPYFWGNHSIPGETKLYESNRAWGALLWKVACPSSSGVDDPWMNPAKDPNLGGLGSTRVQVFVSEKDYLRERGWYYGQKLRESGWSGDMEVVEYKGEGHVFHLANLTSKHSVDLRHRIVSFINH</sequence>
<feature type="signal peptide" evidence="2">
    <location>
        <begin position="1"/>
        <end position="19"/>
    </location>
</feature>
<keyword evidence="2" id="KW-0732">Signal</keyword>
<dbReference type="InterPro" id="IPR050466">
    <property type="entry name" value="Carboxylest/Gibb_receptor"/>
</dbReference>
<evidence type="ECO:0000259" key="3">
    <source>
        <dbReference type="Pfam" id="PF07859"/>
    </source>
</evidence>
<dbReference type="Pfam" id="PF07859">
    <property type="entry name" value="Abhydrolase_3"/>
    <property type="match status" value="1"/>
</dbReference>
<accession>A0ABQ8IG66</accession>
<feature type="chain" id="PRO_5045031100" description="Alpha/beta hydrolase fold-3 domain-containing protein" evidence="2">
    <location>
        <begin position="20"/>
        <end position="345"/>
    </location>
</feature>
<comment type="caution">
    <text evidence="4">The sequence shown here is derived from an EMBL/GenBank/DDBJ whole genome shotgun (WGS) entry which is preliminary data.</text>
</comment>
<dbReference type="Proteomes" id="UP000827721">
    <property type="component" value="Unassembled WGS sequence"/>
</dbReference>
<gene>
    <name evidence="4" type="ORF">JRO89_XS02G0064200</name>
    <name evidence="5" type="ORF">JRO89_XS02G0064600</name>
</gene>
<feature type="domain" description="Alpha/beta hydrolase fold-3" evidence="3">
    <location>
        <begin position="101"/>
        <end position="323"/>
    </location>
</feature>
<dbReference type="Gene3D" id="3.40.50.1820">
    <property type="entry name" value="alpha/beta hydrolase"/>
    <property type="match status" value="1"/>
</dbReference>
<organism evidence="4 6">
    <name type="scientific">Xanthoceras sorbifolium</name>
    <dbReference type="NCBI Taxonomy" id="99658"/>
    <lineage>
        <taxon>Eukaryota</taxon>
        <taxon>Viridiplantae</taxon>
        <taxon>Streptophyta</taxon>
        <taxon>Embryophyta</taxon>
        <taxon>Tracheophyta</taxon>
        <taxon>Spermatophyta</taxon>
        <taxon>Magnoliopsida</taxon>
        <taxon>eudicotyledons</taxon>
        <taxon>Gunneridae</taxon>
        <taxon>Pentapetalae</taxon>
        <taxon>rosids</taxon>
        <taxon>malvids</taxon>
        <taxon>Sapindales</taxon>
        <taxon>Sapindaceae</taxon>
        <taxon>Xanthoceroideae</taxon>
        <taxon>Xanthoceras</taxon>
    </lineage>
</organism>
<reference evidence="4 6" key="1">
    <citation type="submission" date="2021-02" db="EMBL/GenBank/DDBJ databases">
        <title>Plant Genome Project.</title>
        <authorList>
            <person name="Zhang R.-G."/>
        </authorList>
    </citation>
    <scope>NUCLEOTIDE SEQUENCE [LARGE SCALE GENOMIC DNA]</scope>
    <source>
        <tissue evidence="4">Leaves</tissue>
    </source>
</reference>
<proteinExistence type="inferred from homology"/>
<comment type="similarity">
    <text evidence="1">Belongs to the 'GDXG' lipolytic enzyme family.</text>
</comment>
<dbReference type="PANTHER" id="PTHR23024:SF467">
    <property type="entry name" value="CARBOXYLESTERASE 12-RELATED"/>
    <property type="match status" value="1"/>
</dbReference>
<evidence type="ECO:0000313" key="5">
    <source>
        <dbReference type="EMBL" id="KAH7575221.1"/>
    </source>
</evidence>
<dbReference type="EMBL" id="JAFEMO010000002">
    <property type="protein sequence ID" value="KAH7575221.1"/>
    <property type="molecule type" value="Genomic_DNA"/>
</dbReference>
<evidence type="ECO:0000313" key="4">
    <source>
        <dbReference type="EMBL" id="KAH7575217.1"/>
    </source>
</evidence>
<dbReference type="InterPro" id="IPR029058">
    <property type="entry name" value="AB_hydrolase_fold"/>
</dbReference>
<dbReference type="SUPFAM" id="SSF53474">
    <property type="entry name" value="alpha/beta-Hydrolases"/>
    <property type="match status" value="1"/>
</dbReference>